<evidence type="ECO:0000256" key="8">
    <source>
        <dbReference type="RuleBase" id="RU362108"/>
    </source>
</evidence>
<dbReference type="EMBL" id="CACRZD030000005">
    <property type="protein sequence ID" value="CAA6660347.1"/>
    <property type="molecule type" value="Genomic_DNA"/>
</dbReference>
<organism evidence="9">
    <name type="scientific">Spirodela intermedia</name>
    <name type="common">Intermediate duckweed</name>
    <dbReference type="NCBI Taxonomy" id="51605"/>
    <lineage>
        <taxon>Eukaryota</taxon>
        <taxon>Viridiplantae</taxon>
        <taxon>Streptophyta</taxon>
        <taxon>Embryophyta</taxon>
        <taxon>Tracheophyta</taxon>
        <taxon>Spermatophyta</taxon>
        <taxon>Magnoliopsida</taxon>
        <taxon>Liliopsida</taxon>
        <taxon>Araceae</taxon>
        <taxon>Lemnoideae</taxon>
        <taxon>Spirodela</taxon>
    </lineage>
</organism>
<comment type="subcellular location">
    <subcellularLocation>
        <location evidence="1 8">Membrane</location>
        <topology evidence="1 8">Multi-pass membrane protein</topology>
    </subcellularLocation>
</comment>
<keyword evidence="6 8" id="KW-0472">Membrane</keyword>
<feature type="transmembrane region" description="Helical" evidence="8">
    <location>
        <begin position="437"/>
        <end position="459"/>
    </location>
</feature>
<dbReference type="GO" id="GO:0009734">
    <property type="term" value="P:auxin-activated signaling pathway"/>
    <property type="evidence" value="ECO:0007669"/>
    <property type="project" value="UniProtKB-UniRule"/>
</dbReference>
<feature type="transmembrane region" description="Helical" evidence="8">
    <location>
        <begin position="349"/>
        <end position="368"/>
    </location>
</feature>
<comment type="similarity">
    <text evidence="2 8">Belongs to the auxin efflux carrier (TC 2.A.69.1) family.</text>
</comment>
<dbReference type="GO" id="GO:0009926">
    <property type="term" value="P:auxin polar transport"/>
    <property type="evidence" value="ECO:0007669"/>
    <property type="project" value="TreeGrafter"/>
</dbReference>
<sequence>MAQSSGGVFSPEQCSGINRFVAVFAVPVLSFYFISQNNPYQMDLKFVLADTLSKVAVLVVLSLWPYTLLLFLFEYRSATLLIRNNFPGPAAAAISRVDVDGDVISLDGGTLSGRNRSSTSMVKSGSSAISSVAMTPRHSSLSGAEIYSANTPGRPGAAAPSYDYGSGDGAAMGCKMMSPRLSGYASSEVYSFHPTPRASNFNEVDASTPVWAKSPATAARTFRSYSPAVNSAARAVWEFQQPAGQRCKDLGGNERFLVQSIFHPSSDLSFRSTSKFVLREEDEPEDPEEGIRQKMPPAGVMVRLILIMVVRKLLRNPNTYSSVLGLVWSLISFRWGVGMPVLLKNSINIIADAGLGMAMFSLGLFMALQPRIIACGPKMAVLSMAIRFISGPMIVSAASFAVELRGARLRTAIVQAALPQGIVPFVFAREYGLHPDILSTGVIFGMLVSLPTTLLYYVLLGL</sequence>
<evidence type="ECO:0000256" key="4">
    <source>
        <dbReference type="ARBA" id="ARBA00022692"/>
    </source>
</evidence>
<dbReference type="InterPro" id="IPR014024">
    <property type="entry name" value="Auxin_eff_plant"/>
</dbReference>
<accession>A0A7I8IS37</accession>
<feature type="transmembrane region" description="Helical" evidence="8">
    <location>
        <begin position="318"/>
        <end position="337"/>
    </location>
</feature>
<gene>
    <name evidence="9" type="ORF">SI7747_05006766</name>
</gene>
<reference evidence="9 10" key="1">
    <citation type="submission" date="2019-12" db="EMBL/GenBank/DDBJ databases">
        <authorList>
            <person name="Scholz U."/>
            <person name="Mascher M."/>
            <person name="Fiebig A."/>
        </authorList>
    </citation>
    <scope>NUCLEOTIDE SEQUENCE</scope>
</reference>
<evidence type="ECO:0000256" key="6">
    <source>
        <dbReference type="ARBA" id="ARBA00023136"/>
    </source>
</evidence>
<feature type="transmembrane region" description="Helical" evidence="8">
    <location>
        <begin position="16"/>
        <end position="35"/>
    </location>
</feature>
<keyword evidence="10" id="KW-1185">Reference proteome</keyword>
<keyword evidence="4 8" id="KW-0812">Transmembrane</keyword>
<keyword evidence="3 8" id="KW-0813">Transport</keyword>
<dbReference type="Proteomes" id="UP001189122">
    <property type="component" value="Unassembled WGS sequence"/>
</dbReference>
<dbReference type="GO" id="GO:0010329">
    <property type="term" value="F:auxin efflux transmembrane transporter activity"/>
    <property type="evidence" value="ECO:0007669"/>
    <property type="project" value="TreeGrafter"/>
</dbReference>
<dbReference type="GO" id="GO:0005886">
    <property type="term" value="C:plasma membrane"/>
    <property type="evidence" value="ECO:0007669"/>
    <property type="project" value="TreeGrafter"/>
</dbReference>
<dbReference type="InterPro" id="IPR051107">
    <property type="entry name" value="Auxin_Efflux_Carrier"/>
</dbReference>
<dbReference type="InterPro" id="IPR004776">
    <property type="entry name" value="Mem_transp_PIN-like"/>
</dbReference>
<dbReference type="NCBIfam" id="TIGR00946">
    <property type="entry name" value="2a69"/>
    <property type="match status" value="1"/>
</dbReference>
<feature type="transmembrane region" description="Helical" evidence="8">
    <location>
        <begin position="55"/>
        <end position="73"/>
    </location>
</feature>
<dbReference type="PANTHER" id="PTHR31752:SF56">
    <property type="entry name" value="AUXIN EFFLUX CARRIER COMPONENT 6"/>
    <property type="match status" value="1"/>
</dbReference>
<comment type="caution">
    <text evidence="8">Lacks conserved residue(s) required for the propagation of feature annotation.</text>
</comment>
<dbReference type="PANTHER" id="PTHR31752">
    <property type="entry name" value="AUXIN EFFLUX CARRIER COMPONENT 1B-RELATED"/>
    <property type="match status" value="1"/>
</dbReference>
<evidence type="ECO:0000256" key="5">
    <source>
        <dbReference type="ARBA" id="ARBA00022989"/>
    </source>
</evidence>
<dbReference type="Pfam" id="PF03547">
    <property type="entry name" value="Mem_trans"/>
    <property type="match status" value="2"/>
</dbReference>
<evidence type="ECO:0000256" key="7">
    <source>
        <dbReference type="ARBA" id="ARBA00023294"/>
    </source>
</evidence>
<keyword evidence="7 8" id="KW-0927">Auxin signaling pathway</keyword>
<dbReference type="AlphaFoldDB" id="A0A7I8IS37"/>
<evidence type="ECO:0000256" key="1">
    <source>
        <dbReference type="ARBA" id="ARBA00004141"/>
    </source>
</evidence>
<name>A0A7I8IS37_SPIIN</name>
<evidence type="ECO:0000313" key="9">
    <source>
        <dbReference type="EMBL" id="CAA2620597.1"/>
    </source>
</evidence>
<dbReference type="EMBL" id="LR743592">
    <property type="protein sequence ID" value="CAA2620597.1"/>
    <property type="molecule type" value="Genomic_DNA"/>
</dbReference>
<proteinExistence type="inferred from homology"/>
<evidence type="ECO:0000313" key="10">
    <source>
        <dbReference type="Proteomes" id="UP001189122"/>
    </source>
</evidence>
<keyword evidence="5 8" id="KW-1133">Transmembrane helix</keyword>
<evidence type="ECO:0000256" key="3">
    <source>
        <dbReference type="ARBA" id="ARBA00022448"/>
    </source>
</evidence>
<evidence type="ECO:0000256" key="2">
    <source>
        <dbReference type="ARBA" id="ARBA00009177"/>
    </source>
</evidence>
<protein>
    <recommendedName>
        <fullName evidence="8">Auxin efflux carrier component</fullName>
    </recommendedName>
</protein>
<dbReference type="GO" id="GO:0005783">
    <property type="term" value="C:endoplasmic reticulum"/>
    <property type="evidence" value="ECO:0007669"/>
    <property type="project" value="TreeGrafter"/>
</dbReference>
<comment type="function">
    <text evidence="8">May act as a component of the auxin efflux carrier.</text>
</comment>
<feature type="transmembrane region" description="Helical" evidence="8">
    <location>
        <begin position="380"/>
        <end position="402"/>
    </location>
</feature>